<proteinExistence type="predicted"/>
<keyword evidence="3" id="KW-1185">Reference proteome</keyword>
<organism evidence="2 3">
    <name type="scientific">Actinomycetospora corticicola</name>
    <dbReference type="NCBI Taxonomy" id="663602"/>
    <lineage>
        <taxon>Bacteria</taxon>
        <taxon>Bacillati</taxon>
        <taxon>Actinomycetota</taxon>
        <taxon>Actinomycetes</taxon>
        <taxon>Pseudonocardiales</taxon>
        <taxon>Pseudonocardiaceae</taxon>
        <taxon>Actinomycetospora</taxon>
    </lineage>
</organism>
<evidence type="ECO:0000256" key="1">
    <source>
        <dbReference type="SAM" id="Phobius"/>
    </source>
</evidence>
<dbReference type="EMBL" id="JACCBN010000001">
    <property type="protein sequence ID" value="NYD34321.1"/>
    <property type="molecule type" value="Genomic_DNA"/>
</dbReference>
<dbReference type="AlphaFoldDB" id="A0A7Y9DRQ8"/>
<name>A0A7Y9DRQ8_9PSEU</name>
<feature type="transmembrane region" description="Helical" evidence="1">
    <location>
        <begin position="149"/>
        <end position="172"/>
    </location>
</feature>
<feature type="transmembrane region" description="Helical" evidence="1">
    <location>
        <begin position="192"/>
        <end position="214"/>
    </location>
</feature>
<gene>
    <name evidence="2" type="ORF">BJ983_000423</name>
</gene>
<protein>
    <recommendedName>
        <fullName evidence="4">Fusaric acid resistance family protein</fullName>
    </recommendedName>
</protein>
<feature type="transmembrane region" description="Helical" evidence="1">
    <location>
        <begin position="261"/>
        <end position="282"/>
    </location>
</feature>
<comment type="caution">
    <text evidence="2">The sequence shown here is derived from an EMBL/GenBank/DDBJ whole genome shotgun (WGS) entry which is preliminary data.</text>
</comment>
<feature type="transmembrane region" description="Helical" evidence="1">
    <location>
        <begin position="47"/>
        <end position="69"/>
    </location>
</feature>
<reference evidence="2 3" key="1">
    <citation type="submission" date="2020-07" db="EMBL/GenBank/DDBJ databases">
        <title>Sequencing the genomes of 1000 actinobacteria strains.</title>
        <authorList>
            <person name="Klenk H.-P."/>
        </authorList>
    </citation>
    <scope>NUCLEOTIDE SEQUENCE [LARGE SCALE GENOMIC DNA]</scope>
    <source>
        <strain evidence="2 3">DSM 45772</strain>
    </source>
</reference>
<dbReference type="Proteomes" id="UP000535890">
    <property type="component" value="Unassembled WGS sequence"/>
</dbReference>
<feature type="transmembrane region" description="Helical" evidence="1">
    <location>
        <begin position="115"/>
        <end position="137"/>
    </location>
</feature>
<keyword evidence="1" id="KW-0812">Transmembrane</keyword>
<sequence length="295" mass="29862">MRTALRFAAPGLAAAVMLLAAQLLDDRAVLFPEAVALGYGLWALRRSAWACPVPLVAIPTTGAVLGVVAANLPGPWWWRAAAALAVMVLVLHVVRSPLIPAVSAAVLPVVFDLRGIGYVLAVAVWCALLAASVSGTRTPRAPAWPGGRLAVFVVAAAVWIAVVGLAGLPPLLSAPPLLVAGLEFTARGGRPLSWSTARRVALLAAAGVLGAVAAGLPGPTWVYGGVGVVLVVGLAALVREPLTPAAALVLVPFVAGTADPLLVGGAFALGGLVLTVVPAALVRAGERRRWKPARG</sequence>
<dbReference type="RefSeq" id="WP_179792279.1">
    <property type="nucleotide sequence ID" value="NZ_BAABHP010000030.1"/>
</dbReference>
<feature type="transmembrane region" description="Helical" evidence="1">
    <location>
        <begin position="76"/>
        <end position="95"/>
    </location>
</feature>
<keyword evidence="1" id="KW-0472">Membrane</keyword>
<evidence type="ECO:0000313" key="3">
    <source>
        <dbReference type="Proteomes" id="UP000535890"/>
    </source>
</evidence>
<keyword evidence="1" id="KW-1133">Transmembrane helix</keyword>
<evidence type="ECO:0008006" key="4">
    <source>
        <dbReference type="Google" id="ProtNLM"/>
    </source>
</evidence>
<evidence type="ECO:0000313" key="2">
    <source>
        <dbReference type="EMBL" id="NYD34321.1"/>
    </source>
</evidence>
<accession>A0A7Y9DRQ8</accession>